<dbReference type="GO" id="GO:0055085">
    <property type="term" value="P:transmembrane transport"/>
    <property type="evidence" value="ECO:0007669"/>
    <property type="project" value="UniProtKB-ARBA"/>
</dbReference>
<feature type="domain" description="Periplasmic binding protein" evidence="3">
    <location>
        <begin position="31"/>
        <end position="304"/>
    </location>
</feature>
<dbReference type="PANTHER" id="PTHR30036:SF7">
    <property type="entry name" value="ABC TRANSPORTER PERIPLASMIC-BINDING PROTEIN YPHF"/>
    <property type="match status" value="1"/>
</dbReference>
<dbReference type="RefSeq" id="WP_338290984.1">
    <property type="nucleotide sequence ID" value="NZ_AP027272.1"/>
</dbReference>
<dbReference type="Gene3D" id="3.40.50.2300">
    <property type="match status" value="2"/>
</dbReference>
<dbReference type="InterPro" id="IPR028082">
    <property type="entry name" value="Peripla_BP_I"/>
</dbReference>
<organism evidence="4 5">
    <name type="scientific">Planctobacterium marinum</name>
    <dbReference type="NCBI Taxonomy" id="1631968"/>
    <lineage>
        <taxon>Bacteria</taxon>
        <taxon>Pseudomonadati</taxon>
        <taxon>Pseudomonadota</taxon>
        <taxon>Gammaproteobacteria</taxon>
        <taxon>Alteromonadales</taxon>
        <taxon>Alteromonadaceae</taxon>
        <taxon>Planctobacterium</taxon>
    </lineage>
</organism>
<comment type="subcellular location">
    <subcellularLocation>
        <location evidence="1">Periplasm</location>
    </subcellularLocation>
</comment>
<dbReference type="EMBL" id="AP027272">
    <property type="protein sequence ID" value="BDX05045.1"/>
    <property type="molecule type" value="Genomic_DNA"/>
</dbReference>
<comment type="similarity">
    <text evidence="2">Belongs to the bacterial solute-binding protein 2 family.</text>
</comment>
<sequence length="333" mass="37219">MFTGISLKLALFALTMGILTWSSATWAKFKIAVIGKTKNDSFYIQSFEGCKQFAAQKTDLSCLYDGPQDYQDIRSQVLIINELLTQNVNGLLVSTTDSKHLVDGVLKSMLPGIPVITFDSDLLPEHEEYRLTYVGTDNFAFGVALGEYAKVFKTEAEQQICIQSGFDSTPNLNARIAGVRHALSGQSTQRLMGHNGWSEYPRCPLYSLGKRDVALYQLTKILEREKAPIFLAVAGFAQFNPDYISTMKKHQEAIDKQHKVIISADTEPMQLKALGEGLSTANIGQNPHEMGRLGAELMYEYLKHGNAPEQSHYYLGFHYCRSDNYQECTQTGN</sequence>
<dbReference type="GO" id="GO:0030246">
    <property type="term" value="F:carbohydrate binding"/>
    <property type="evidence" value="ECO:0007669"/>
    <property type="project" value="TreeGrafter"/>
</dbReference>
<reference evidence="4" key="1">
    <citation type="submission" date="2023-01" db="EMBL/GenBank/DDBJ databases">
        <title>Complete genome sequence of Planctobacterium marinum strain Dej080120_11.</title>
        <authorList>
            <person name="Ueki S."/>
            <person name="Maruyama F."/>
        </authorList>
    </citation>
    <scope>NUCLEOTIDE SEQUENCE</scope>
    <source>
        <strain evidence="4">Dej080120_11</strain>
    </source>
</reference>
<dbReference type="InterPro" id="IPR050555">
    <property type="entry name" value="Bact_Solute-Bind_Prot2"/>
</dbReference>
<dbReference type="AlphaFoldDB" id="A0AA48KT57"/>
<evidence type="ECO:0000313" key="4">
    <source>
        <dbReference type="EMBL" id="BDX05045.1"/>
    </source>
</evidence>
<evidence type="ECO:0000256" key="2">
    <source>
        <dbReference type="ARBA" id="ARBA00007639"/>
    </source>
</evidence>
<keyword evidence="5" id="KW-1185">Reference proteome</keyword>
<dbReference type="GO" id="GO:0030288">
    <property type="term" value="C:outer membrane-bounded periplasmic space"/>
    <property type="evidence" value="ECO:0007669"/>
    <property type="project" value="TreeGrafter"/>
</dbReference>
<dbReference type="Proteomes" id="UP001333710">
    <property type="component" value="Chromosome"/>
</dbReference>
<evidence type="ECO:0000313" key="5">
    <source>
        <dbReference type="Proteomes" id="UP001333710"/>
    </source>
</evidence>
<name>A0AA48KT57_9ALTE</name>
<dbReference type="InterPro" id="IPR025997">
    <property type="entry name" value="SBP_2_dom"/>
</dbReference>
<dbReference type="SUPFAM" id="SSF53822">
    <property type="entry name" value="Periplasmic binding protein-like I"/>
    <property type="match status" value="1"/>
</dbReference>
<evidence type="ECO:0000259" key="3">
    <source>
        <dbReference type="Pfam" id="PF13407"/>
    </source>
</evidence>
<protein>
    <submittedName>
        <fullName evidence="4">Sugar ABC transporter substrate-binding protein</fullName>
    </submittedName>
</protein>
<dbReference type="KEGG" id="pmaw:MACH26_05660"/>
<accession>A0AA48KT57</accession>
<evidence type="ECO:0000256" key="1">
    <source>
        <dbReference type="ARBA" id="ARBA00004418"/>
    </source>
</evidence>
<proteinExistence type="inferred from homology"/>
<dbReference type="PANTHER" id="PTHR30036">
    <property type="entry name" value="D-XYLOSE-BINDING PERIPLASMIC PROTEIN"/>
    <property type="match status" value="1"/>
</dbReference>
<gene>
    <name evidence="4" type="ORF">MACH26_05660</name>
</gene>
<dbReference type="Pfam" id="PF13407">
    <property type="entry name" value="Peripla_BP_4"/>
    <property type="match status" value="1"/>
</dbReference>